<accession>A0AAN4Z5I2</accession>
<gene>
    <name evidence="1" type="ORF">PMAYCL1PPCAC_03704</name>
</gene>
<name>A0AAN4Z5I2_9BILA</name>
<dbReference type="Proteomes" id="UP001328107">
    <property type="component" value="Unassembled WGS sequence"/>
</dbReference>
<sequence>KQTPCVKCAVIQHRGHTLKRIDGSHQVYAGSDRLSSVDSNLMFDLAAGLTQCSSCTGRLIDYPRFSLSREVRVLQCGHYQH</sequence>
<evidence type="ECO:0000313" key="1">
    <source>
        <dbReference type="EMBL" id="GMR33509.1"/>
    </source>
</evidence>
<comment type="caution">
    <text evidence="1">The sequence shown here is derived from an EMBL/GenBank/DDBJ whole genome shotgun (WGS) entry which is preliminary data.</text>
</comment>
<reference evidence="2" key="1">
    <citation type="submission" date="2022-10" db="EMBL/GenBank/DDBJ databases">
        <title>Genome assembly of Pristionchus species.</title>
        <authorList>
            <person name="Yoshida K."/>
            <person name="Sommer R.J."/>
        </authorList>
    </citation>
    <scope>NUCLEOTIDE SEQUENCE [LARGE SCALE GENOMIC DNA]</scope>
    <source>
        <strain evidence="2">RS5460</strain>
    </source>
</reference>
<dbReference type="AlphaFoldDB" id="A0AAN4Z5I2"/>
<evidence type="ECO:0000313" key="2">
    <source>
        <dbReference type="Proteomes" id="UP001328107"/>
    </source>
</evidence>
<proteinExistence type="predicted"/>
<feature type="non-terminal residue" evidence="1">
    <location>
        <position position="81"/>
    </location>
</feature>
<keyword evidence="2" id="KW-1185">Reference proteome</keyword>
<dbReference type="EMBL" id="BTRK01000001">
    <property type="protein sequence ID" value="GMR33509.1"/>
    <property type="molecule type" value="Genomic_DNA"/>
</dbReference>
<feature type="non-terminal residue" evidence="1">
    <location>
        <position position="1"/>
    </location>
</feature>
<organism evidence="1 2">
    <name type="scientific">Pristionchus mayeri</name>
    <dbReference type="NCBI Taxonomy" id="1317129"/>
    <lineage>
        <taxon>Eukaryota</taxon>
        <taxon>Metazoa</taxon>
        <taxon>Ecdysozoa</taxon>
        <taxon>Nematoda</taxon>
        <taxon>Chromadorea</taxon>
        <taxon>Rhabditida</taxon>
        <taxon>Rhabditina</taxon>
        <taxon>Diplogasteromorpha</taxon>
        <taxon>Diplogasteroidea</taxon>
        <taxon>Neodiplogasteridae</taxon>
        <taxon>Pristionchus</taxon>
    </lineage>
</organism>
<protein>
    <submittedName>
        <fullName evidence="1">Uncharacterized protein</fullName>
    </submittedName>
</protein>